<gene>
    <name evidence="11" type="primary">Contig15907.g16957</name>
    <name evidence="11" type="ORF">STYLEM_15828</name>
</gene>
<evidence type="ECO:0000256" key="2">
    <source>
        <dbReference type="ARBA" id="ARBA00004496"/>
    </source>
</evidence>
<dbReference type="SUPFAM" id="SSF50978">
    <property type="entry name" value="WD40 repeat-like"/>
    <property type="match status" value="1"/>
</dbReference>
<protein>
    <recommendedName>
        <fullName evidence="5">Elongator complex protein 2</fullName>
    </recommendedName>
</protein>
<dbReference type="Proteomes" id="UP000039865">
    <property type="component" value="Unassembled WGS sequence"/>
</dbReference>
<dbReference type="GO" id="GO:0033588">
    <property type="term" value="C:elongator holoenzyme complex"/>
    <property type="evidence" value="ECO:0007669"/>
    <property type="project" value="InterPro"/>
</dbReference>
<keyword evidence="8" id="KW-0819">tRNA processing</keyword>
<evidence type="ECO:0000256" key="6">
    <source>
        <dbReference type="ARBA" id="ARBA00022490"/>
    </source>
</evidence>
<dbReference type="GO" id="GO:0002098">
    <property type="term" value="P:tRNA wobble uridine modification"/>
    <property type="evidence" value="ECO:0007669"/>
    <property type="project" value="InterPro"/>
</dbReference>
<dbReference type="EMBL" id="CCKQ01014923">
    <property type="protein sequence ID" value="CDW86730.1"/>
    <property type="molecule type" value="Genomic_DNA"/>
</dbReference>
<dbReference type="InterPro" id="IPR015943">
    <property type="entry name" value="WD40/YVTN_repeat-like_dom_sf"/>
</dbReference>
<dbReference type="GO" id="GO:0005634">
    <property type="term" value="C:nucleus"/>
    <property type="evidence" value="ECO:0007669"/>
    <property type="project" value="UniProtKB-SubCell"/>
</dbReference>
<dbReference type="OrthoDB" id="346371at2759"/>
<comment type="subcellular location">
    <subcellularLocation>
        <location evidence="2">Cytoplasm</location>
    </subcellularLocation>
    <subcellularLocation>
        <location evidence="1">Nucleus</location>
    </subcellularLocation>
</comment>
<keyword evidence="12" id="KW-1185">Reference proteome</keyword>
<evidence type="ECO:0000256" key="5">
    <source>
        <dbReference type="ARBA" id="ARBA00020267"/>
    </source>
</evidence>
<evidence type="ECO:0000256" key="9">
    <source>
        <dbReference type="ARBA" id="ARBA00022737"/>
    </source>
</evidence>
<dbReference type="Pfam" id="PF00400">
    <property type="entry name" value="WD40"/>
    <property type="match status" value="1"/>
</dbReference>
<evidence type="ECO:0000313" key="12">
    <source>
        <dbReference type="Proteomes" id="UP000039865"/>
    </source>
</evidence>
<proteinExistence type="inferred from homology"/>
<dbReference type="InParanoid" id="A0A078AW84"/>
<evidence type="ECO:0000256" key="7">
    <source>
        <dbReference type="ARBA" id="ARBA00022574"/>
    </source>
</evidence>
<evidence type="ECO:0000256" key="3">
    <source>
        <dbReference type="ARBA" id="ARBA00005043"/>
    </source>
</evidence>
<evidence type="ECO:0000256" key="8">
    <source>
        <dbReference type="ARBA" id="ARBA00022694"/>
    </source>
</evidence>
<dbReference type="InterPro" id="IPR036322">
    <property type="entry name" value="WD40_repeat_dom_sf"/>
</dbReference>
<keyword evidence="9" id="KW-0677">Repeat</keyword>
<dbReference type="SMART" id="SM00320">
    <property type="entry name" value="WD40"/>
    <property type="match status" value="4"/>
</dbReference>
<dbReference type="Gene3D" id="2.130.10.10">
    <property type="entry name" value="YVTN repeat-like/Quinoprotein amine dehydrogenase"/>
    <property type="match status" value="2"/>
</dbReference>
<evidence type="ECO:0000313" key="11">
    <source>
        <dbReference type="EMBL" id="CDW86730.1"/>
    </source>
</evidence>
<organism evidence="11 12">
    <name type="scientific">Stylonychia lemnae</name>
    <name type="common">Ciliate</name>
    <dbReference type="NCBI Taxonomy" id="5949"/>
    <lineage>
        <taxon>Eukaryota</taxon>
        <taxon>Sar</taxon>
        <taxon>Alveolata</taxon>
        <taxon>Ciliophora</taxon>
        <taxon>Intramacronucleata</taxon>
        <taxon>Spirotrichea</taxon>
        <taxon>Stichotrichia</taxon>
        <taxon>Sporadotrichida</taxon>
        <taxon>Oxytrichidae</taxon>
        <taxon>Stylonychinae</taxon>
        <taxon>Stylonychia</taxon>
    </lineage>
</organism>
<dbReference type="InterPro" id="IPR037289">
    <property type="entry name" value="Elp2"/>
</dbReference>
<dbReference type="InterPro" id="IPR001680">
    <property type="entry name" value="WD40_rpt"/>
</dbReference>
<reference evidence="11 12" key="1">
    <citation type="submission" date="2014-06" db="EMBL/GenBank/DDBJ databases">
        <authorList>
            <person name="Swart Estienne"/>
        </authorList>
    </citation>
    <scope>NUCLEOTIDE SEQUENCE [LARGE SCALE GENOMIC DNA]</scope>
    <source>
        <strain evidence="11 12">130c</strain>
    </source>
</reference>
<keyword evidence="6" id="KW-0963">Cytoplasm</keyword>
<keyword evidence="7" id="KW-0853">WD repeat</keyword>
<comment type="similarity">
    <text evidence="4">Belongs to the WD repeat ELP2 family.</text>
</comment>
<sequence>MKKFFGFGKKEETEEKPQTPIQVICQNDTNNAEVLCDCKGIVLCEDCVKDHVGMDHRKTPIAEIGKTLGPLLNKRLTESDQFYKNYKSTESGKFFEAYVNFFEQCKEAALMLRDHYDKEDPWSKTTPHLAKFVEGFEQLKQFKTRYNNVLQKDARFQIESFRDFNEIAKKMDKSREDLFNNGGKSNKIFSIDYQKDHTKSDIKNYLNAMFLQIFRPDLDVDIPGAPNGGKKNKQQVQGYQGPEFQPLVRAPRPPKDNYFMPEQSFDEDTIFMMPELEEEFDVSEGNTFKGHVGPIRDLIKINHHEFISCDDSGQVIVWNKKDNKMKGFSLKSIGSKVIESILSLTLTDDRGKYLVCGMKHGHLLIYNRSKGGKKLIRDAVKKQADVVAVTDLEMLKSKFFLVQDSRYYIRMYSADKLYYEQKDDQRVKPFLEIGQKVSQSDSEIDIYYGDNKLIELMTTEFAANKQEDVTFILSCMSSAKEVNLYVIDGVQTKVFCCYNAAPIEWQYQHLRKFSFQLQPTSLLELSHNRIAVAVGREIEIIDVHSETKGRILLEGHEERIRSLTMMSRKTKIVAKSKRLGRQEFMQNTDFLMSSGDDIEIRIWKIPPPLSTKIQRKMKDGIVDDVNDIDYCVLQMAPKHNDSIHCICYLHESIATASKDGMIKVYNLEMKVKKLDKEMK</sequence>
<evidence type="ECO:0000256" key="1">
    <source>
        <dbReference type="ARBA" id="ARBA00004123"/>
    </source>
</evidence>
<dbReference type="PANTHER" id="PTHR44111">
    <property type="entry name" value="ELONGATOR COMPLEX PROTEIN 2"/>
    <property type="match status" value="1"/>
</dbReference>
<evidence type="ECO:0000256" key="4">
    <source>
        <dbReference type="ARBA" id="ARBA00005881"/>
    </source>
</evidence>
<evidence type="ECO:0000256" key="10">
    <source>
        <dbReference type="ARBA" id="ARBA00023242"/>
    </source>
</evidence>
<dbReference type="GO" id="GO:0005737">
    <property type="term" value="C:cytoplasm"/>
    <property type="evidence" value="ECO:0007669"/>
    <property type="project" value="UniProtKB-SubCell"/>
</dbReference>
<accession>A0A078AW84</accession>
<dbReference type="PANTHER" id="PTHR44111:SF1">
    <property type="entry name" value="ELONGATOR COMPLEX PROTEIN 2"/>
    <property type="match status" value="1"/>
</dbReference>
<comment type="pathway">
    <text evidence="3">tRNA modification; 5-methoxycarbonylmethyl-2-thiouridine-tRNA biosynthesis.</text>
</comment>
<name>A0A078AW84_STYLE</name>
<keyword evidence="10" id="KW-0539">Nucleus</keyword>
<dbReference type="AlphaFoldDB" id="A0A078AW84"/>